<keyword evidence="1" id="KW-1133">Transmembrane helix</keyword>
<proteinExistence type="predicted"/>
<organism evidence="2 3">
    <name type="scientific">Nocardiopsis exhalans</name>
    <dbReference type="NCBI Taxonomy" id="163604"/>
    <lineage>
        <taxon>Bacteria</taxon>
        <taxon>Bacillati</taxon>
        <taxon>Actinomycetota</taxon>
        <taxon>Actinomycetes</taxon>
        <taxon>Streptosporangiales</taxon>
        <taxon>Nocardiopsidaceae</taxon>
        <taxon>Nocardiopsis</taxon>
    </lineage>
</organism>
<keyword evidence="1" id="KW-0472">Membrane</keyword>
<gene>
    <name evidence="2" type="ORF">NE857_09525</name>
</gene>
<evidence type="ECO:0000256" key="1">
    <source>
        <dbReference type="SAM" id="Phobius"/>
    </source>
</evidence>
<dbReference type="EMBL" id="CP099837">
    <property type="protein sequence ID" value="USY21820.1"/>
    <property type="molecule type" value="Genomic_DNA"/>
</dbReference>
<keyword evidence="3" id="KW-1185">Reference proteome</keyword>
<reference evidence="2" key="1">
    <citation type="submission" date="2022-06" db="EMBL/GenBank/DDBJ databases">
        <authorList>
            <person name="Ping M."/>
        </authorList>
    </citation>
    <scope>NUCLEOTIDE SEQUENCE</scope>
    <source>
        <strain evidence="2">JCM11759T</strain>
    </source>
</reference>
<dbReference type="Proteomes" id="UP001055940">
    <property type="component" value="Chromosome"/>
</dbReference>
<sequence length="45" mass="4926">MIGTGLGHGPGVLLGLWWLDVLWVLIGTAWLVRWARERARASLGA</sequence>
<accession>A0ABY5DEM1</accession>
<feature type="transmembrane region" description="Helical" evidence="1">
    <location>
        <begin position="12"/>
        <end position="32"/>
    </location>
</feature>
<evidence type="ECO:0000313" key="3">
    <source>
        <dbReference type="Proteomes" id="UP001055940"/>
    </source>
</evidence>
<keyword evidence="1" id="KW-0812">Transmembrane</keyword>
<protein>
    <submittedName>
        <fullName evidence="2">Uncharacterized protein</fullName>
    </submittedName>
</protein>
<name>A0ABY5DEM1_9ACTN</name>
<dbReference type="RefSeq" id="WP_254420659.1">
    <property type="nucleotide sequence ID" value="NZ_BAAAJB010000058.1"/>
</dbReference>
<evidence type="ECO:0000313" key="2">
    <source>
        <dbReference type="EMBL" id="USY21820.1"/>
    </source>
</evidence>